<dbReference type="GO" id="GO:0005737">
    <property type="term" value="C:cytoplasm"/>
    <property type="evidence" value="ECO:0007669"/>
    <property type="project" value="InterPro"/>
</dbReference>
<dbReference type="GO" id="GO:0031624">
    <property type="term" value="F:ubiquitin conjugating enzyme binding"/>
    <property type="evidence" value="ECO:0007669"/>
    <property type="project" value="TreeGrafter"/>
</dbReference>
<comment type="caution">
    <text evidence="15">The sequence shown here is derived from an EMBL/GenBank/DDBJ whole genome shotgun (WGS) entry which is preliminary data.</text>
</comment>
<keyword evidence="10" id="KW-0844">Vision</keyword>
<dbReference type="InterPro" id="IPR049548">
    <property type="entry name" value="Sina-like_RING"/>
</dbReference>
<comment type="function">
    <text evidence="13">E3 ubiquitin-protein ligase that mediates ubiquitination and subsequent proteasomal degradation of target proteins. E3 ubiquitin ligases accept ubiquitin from an E2 ubiquitin-conjugating enzyme in the form of a thioester and then directly transfers the ubiquitin to targeted substrates.</text>
</comment>
<name>A0A132AE24_SARSC</name>
<evidence type="ECO:0000256" key="11">
    <source>
        <dbReference type="ARBA" id="ARBA00060311"/>
    </source>
</evidence>
<dbReference type="UniPathway" id="UPA00143"/>
<comment type="domain">
    <text evidence="13">The RING-type zinc finger domain is essential for ubiquitin ligase activity.</text>
</comment>
<dbReference type="InterPro" id="IPR013083">
    <property type="entry name" value="Znf_RING/FYVE/PHD"/>
</dbReference>
<gene>
    <name evidence="15" type="ORF">QR98_0076300</name>
</gene>
<comment type="similarity">
    <text evidence="3 13">Belongs to the SINA (Seven in absentia) family.</text>
</comment>
<accession>A0A132AE24</accession>
<dbReference type="PANTHER" id="PTHR45877">
    <property type="entry name" value="E3 UBIQUITIN-PROTEIN LIGASE SIAH2"/>
    <property type="match status" value="1"/>
</dbReference>
<dbReference type="InterPro" id="IPR008974">
    <property type="entry name" value="TRAF-like"/>
</dbReference>
<evidence type="ECO:0000256" key="14">
    <source>
        <dbReference type="SAM" id="MobiDB-lite"/>
    </source>
</evidence>
<dbReference type="PROSITE" id="PS51081">
    <property type="entry name" value="ZF_SIAH"/>
    <property type="match status" value="1"/>
</dbReference>
<dbReference type="Pfam" id="PF21361">
    <property type="entry name" value="Sina_ZnF"/>
    <property type="match status" value="1"/>
</dbReference>
<evidence type="ECO:0000256" key="12">
    <source>
        <dbReference type="ARBA" id="ARBA00062579"/>
    </source>
</evidence>
<organism evidence="15 16">
    <name type="scientific">Sarcoptes scabiei</name>
    <name type="common">Itch mite</name>
    <name type="synonym">Acarus scabiei</name>
    <dbReference type="NCBI Taxonomy" id="52283"/>
    <lineage>
        <taxon>Eukaryota</taxon>
        <taxon>Metazoa</taxon>
        <taxon>Ecdysozoa</taxon>
        <taxon>Arthropoda</taxon>
        <taxon>Chelicerata</taxon>
        <taxon>Arachnida</taxon>
        <taxon>Acari</taxon>
        <taxon>Acariformes</taxon>
        <taxon>Sarcoptiformes</taxon>
        <taxon>Astigmata</taxon>
        <taxon>Psoroptidia</taxon>
        <taxon>Sarcoptoidea</taxon>
        <taxon>Sarcoptidae</taxon>
        <taxon>Sarcoptinae</taxon>
        <taxon>Sarcoptes</taxon>
    </lineage>
</organism>
<dbReference type="FunFam" id="3.30.40.10:FF:000041">
    <property type="entry name" value="E3 ubiquitin-protein ligase SINAT3"/>
    <property type="match status" value="1"/>
</dbReference>
<dbReference type="Gene3D" id="2.60.210.10">
    <property type="entry name" value="Apoptosis, Tumor Necrosis Factor Receptor Associated Protein 2, Chain A"/>
    <property type="match status" value="1"/>
</dbReference>
<dbReference type="PANTHER" id="PTHR45877:SF2">
    <property type="entry name" value="E3 UBIQUITIN-PROTEIN LIGASE SINA-RELATED"/>
    <property type="match status" value="1"/>
</dbReference>
<dbReference type="GO" id="GO:0043161">
    <property type="term" value="P:proteasome-mediated ubiquitin-dependent protein catabolic process"/>
    <property type="evidence" value="ECO:0007669"/>
    <property type="project" value="TreeGrafter"/>
</dbReference>
<dbReference type="InterPro" id="IPR013010">
    <property type="entry name" value="Znf_SIAH"/>
</dbReference>
<dbReference type="PROSITE" id="PS50089">
    <property type="entry name" value="ZF_RING_2"/>
    <property type="match status" value="1"/>
</dbReference>
<keyword evidence="9 13" id="KW-0862">Zinc</keyword>
<dbReference type="GO" id="GO:0008270">
    <property type="term" value="F:zinc ion binding"/>
    <property type="evidence" value="ECO:0007669"/>
    <property type="project" value="UniProtKB-KW"/>
</dbReference>
<evidence type="ECO:0000256" key="3">
    <source>
        <dbReference type="ARBA" id="ARBA00009119"/>
    </source>
</evidence>
<evidence type="ECO:0000313" key="16">
    <source>
        <dbReference type="Proteomes" id="UP000616769"/>
    </source>
</evidence>
<comment type="function">
    <text evidence="11">E3 ubiquitin-protein ligase that is required for specification of R7 photoreceptor cell fate in the eye by mediating the ubiquitination and subsequent proteasomal degradation of Tramtrack (ttk). E3 Ubiquitin ligases accept ubiquitin from an E2 ubiquitin-conjugating enzyme in the form of a thioester and then directly transfers the ubiquitin to targeted substrates. Acts via the formation of a complex with ebi and phyl that ubiquitinates the transcription repressor ttk, a general inhibitor of photoreceptor differentiation, in a subset of photoreceptor cells in the eye, leading to the differentiation of cells into neurons. Also involved in external sensory organ development.</text>
</comment>
<dbReference type="Pfam" id="PF03145">
    <property type="entry name" value="Sina_TRAF"/>
    <property type="match status" value="1"/>
</dbReference>
<feature type="region of interest" description="Disordered" evidence="14">
    <location>
        <begin position="1"/>
        <end position="43"/>
    </location>
</feature>
<dbReference type="FunFam" id="2.60.210.10:FF:000002">
    <property type="entry name" value="E3 ubiquitin-protein ligase"/>
    <property type="match status" value="1"/>
</dbReference>
<dbReference type="GO" id="GO:0061630">
    <property type="term" value="F:ubiquitin protein ligase activity"/>
    <property type="evidence" value="ECO:0007669"/>
    <property type="project" value="UniProtKB-EC"/>
</dbReference>
<dbReference type="VEuPathDB" id="VectorBase:SSCA001828"/>
<evidence type="ECO:0000256" key="8">
    <source>
        <dbReference type="ARBA" id="ARBA00022786"/>
    </source>
</evidence>
<feature type="compositionally biased region" description="Low complexity" evidence="14">
    <location>
        <begin position="22"/>
        <end position="36"/>
    </location>
</feature>
<dbReference type="InterPro" id="IPR004162">
    <property type="entry name" value="SINA-like_animal"/>
</dbReference>
<evidence type="ECO:0000313" key="15">
    <source>
        <dbReference type="EMBL" id="KPM09099.1"/>
    </source>
</evidence>
<dbReference type="GO" id="GO:0030154">
    <property type="term" value="P:cell differentiation"/>
    <property type="evidence" value="ECO:0007669"/>
    <property type="project" value="UniProtKB-ARBA"/>
</dbReference>
<reference evidence="15 16" key="1">
    <citation type="journal article" date="2015" name="Parasit. Vectors">
        <title>Draft genome of the scabies mite.</title>
        <authorList>
            <person name="Rider S.D.Jr."/>
            <person name="Morgan M.S."/>
            <person name="Arlian L.G."/>
        </authorList>
    </citation>
    <scope>NUCLEOTIDE SEQUENCE [LARGE SCALE GENOMIC DNA]</scope>
    <source>
        <strain evidence="15">Arlian Lab</strain>
    </source>
</reference>
<evidence type="ECO:0000256" key="7">
    <source>
        <dbReference type="ARBA" id="ARBA00022771"/>
    </source>
</evidence>
<dbReference type="InterPro" id="IPR001841">
    <property type="entry name" value="Znf_RING"/>
</dbReference>
<evidence type="ECO:0000256" key="4">
    <source>
        <dbReference type="ARBA" id="ARBA00022606"/>
    </source>
</evidence>
<comment type="domain">
    <text evidence="13">The SBD domain (substrate-binding domain) mediates the interaction with substrate proteins. It is related to the TRAF family.</text>
</comment>
<keyword evidence="6 13" id="KW-0479">Metal-binding</keyword>
<dbReference type="InterPro" id="IPR018121">
    <property type="entry name" value="7-in-absentia-prot_TRAF-dom"/>
</dbReference>
<evidence type="ECO:0000256" key="5">
    <source>
        <dbReference type="ARBA" id="ARBA00022679"/>
    </source>
</evidence>
<dbReference type="CDD" id="cd03829">
    <property type="entry name" value="Sina"/>
    <property type="match status" value="1"/>
</dbReference>
<dbReference type="Gene3D" id="3.30.40.10">
    <property type="entry name" value="Zinc/RING finger domain, C3HC4 (zinc finger)"/>
    <property type="match status" value="2"/>
</dbReference>
<keyword evidence="7 13" id="KW-0863">Zinc-finger</keyword>
<evidence type="ECO:0000256" key="2">
    <source>
        <dbReference type="ARBA" id="ARBA00004906"/>
    </source>
</evidence>
<evidence type="ECO:0000256" key="10">
    <source>
        <dbReference type="ARBA" id="ARBA00023305"/>
    </source>
</evidence>
<dbReference type="SUPFAM" id="SSF57850">
    <property type="entry name" value="RING/U-box"/>
    <property type="match status" value="1"/>
</dbReference>
<comment type="subunit">
    <text evidence="12">Component of some E3 complex at least composed of sina, ebi and phyl. Interacts with eff.</text>
</comment>
<dbReference type="GO" id="GO:0016567">
    <property type="term" value="P:protein ubiquitination"/>
    <property type="evidence" value="ECO:0007669"/>
    <property type="project" value="UniProtKB-UniPathway"/>
</dbReference>
<dbReference type="Pfam" id="PF21362">
    <property type="entry name" value="Sina_RING"/>
    <property type="match status" value="1"/>
</dbReference>
<sequence length="305" mass="34405">MEKSDLFYISDGSYKSDENLKSKSSNHSSNDPSNRSQNPSTSVSTLATASNSEIASLYECPVCFEYILPPILQCQNGHLVCQPCRKKLTYCPTCRICIDSEIRNLQMEKIASTVLFPCKFASLGCKHLLLYKDKPNHEDICDFKPFSCPCPGTKCKWQGSIEQVMSHLMNQHKSITTLEGEDIVFLATDINLGGAVDWVMIQSCFSHHFMLVLEKQEKNNHQNHTHQFFAVVQIIGSEKQAQNFIYRLELSGHRRRLIWEATPKSINTGVQNAINSNDCLVFDTSLAQRFSDNGNLGINVTISRI</sequence>
<dbReference type="OrthoDB" id="941555at2759"/>
<comment type="catalytic activity">
    <reaction evidence="1 13">
        <text>S-ubiquitinyl-[E2 ubiquitin-conjugating enzyme]-L-cysteine + [acceptor protein]-L-lysine = [E2 ubiquitin-conjugating enzyme]-L-cysteine + N(6)-ubiquitinyl-[acceptor protein]-L-lysine.</text>
        <dbReference type="EC" id="2.3.2.27"/>
    </reaction>
</comment>
<dbReference type="EC" id="2.3.2.27" evidence="13"/>
<keyword evidence="5" id="KW-0808">Transferase</keyword>
<evidence type="ECO:0000256" key="1">
    <source>
        <dbReference type="ARBA" id="ARBA00000900"/>
    </source>
</evidence>
<dbReference type="SUPFAM" id="SSF49599">
    <property type="entry name" value="TRAF domain-like"/>
    <property type="match status" value="1"/>
</dbReference>
<keyword evidence="8 13" id="KW-0833">Ubl conjugation pathway</keyword>
<comment type="pathway">
    <text evidence="2 13">Protein modification; protein ubiquitination.</text>
</comment>
<evidence type="ECO:0000256" key="6">
    <source>
        <dbReference type="ARBA" id="ARBA00022723"/>
    </source>
</evidence>
<keyword evidence="4" id="KW-0716">Sensory transduction</keyword>
<dbReference type="AlphaFoldDB" id="A0A132AE24"/>
<evidence type="ECO:0000256" key="13">
    <source>
        <dbReference type="RuleBase" id="RU201113"/>
    </source>
</evidence>
<dbReference type="EMBL" id="JXLN01013115">
    <property type="protein sequence ID" value="KPM09099.1"/>
    <property type="molecule type" value="Genomic_DNA"/>
</dbReference>
<proteinExistence type="inferred from homology"/>
<evidence type="ECO:0000256" key="9">
    <source>
        <dbReference type="ARBA" id="ARBA00022833"/>
    </source>
</evidence>
<protein>
    <recommendedName>
        <fullName evidence="13">E3 ubiquitin-protein ligase</fullName>
        <ecNumber evidence="13">2.3.2.27</ecNumber>
    </recommendedName>
</protein>
<dbReference type="Proteomes" id="UP000616769">
    <property type="component" value="Unassembled WGS sequence"/>
</dbReference>
<dbReference type="GO" id="GO:0007601">
    <property type="term" value="P:visual perception"/>
    <property type="evidence" value="ECO:0007669"/>
    <property type="project" value="UniProtKB-KW"/>
</dbReference>